<keyword evidence="5 6" id="KW-0472">Membrane</keyword>
<feature type="domain" description="Penicillin-binding protein transpeptidase" evidence="7">
    <location>
        <begin position="650"/>
        <end position="954"/>
    </location>
</feature>
<dbReference type="GO" id="GO:0051301">
    <property type="term" value="P:cell division"/>
    <property type="evidence" value="ECO:0007669"/>
    <property type="project" value="InterPro"/>
</dbReference>
<dbReference type="Gene3D" id="3.40.710.10">
    <property type="entry name" value="DD-peptidase/beta-lactamase superfamily"/>
    <property type="match status" value="1"/>
</dbReference>
<reference evidence="9" key="2">
    <citation type="submission" date="2021-04" db="EMBL/GenBank/DDBJ databases">
        <authorList>
            <person name="Gilroy R."/>
        </authorList>
    </citation>
    <scope>NUCLEOTIDE SEQUENCE</scope>
    <source>
        <strain evidence="9">ChiHecolR3B27-1887</strain>
    </source>
</reference>
<feature type="transmembrane region" description="Helical" evidence="6">
    <location>
        <begin position="106"/>
        <end position="124"/>
    </location>
</feature>
<keyword evidence="3" id="KW-0133">Cell shape</keyword>
<feature type="transmembrane region" description="Helical" evidence="6">
    <location>
        <begin position="79"/>
        <end position="100"/>
    </location>
</feature>
<evidence type="ECO:0000256" key="5">
    <source>
        <dbReference type="ARBA" id="ARBA00023136"/>
    </source>
</evidence>
<comment type="subcellular location">
    <subcellularLocation>
        <location evidence="1">Membrane</location>
        <topology evidence="1">Multi-pass membrane protein</topology>
    </subcellularLocation>
</comment>
<feature type="transmembrane region" description="Helical" evidence="6">
    <location>
        <begin position="255"/>
        <end position="274"/>
    </location>
</feature>
<evidence type="ECO:0000259" key="8">
    <source>
        <dbReference type="Pfam" id="PF21922"/>
    </source>
</evidence>
<dbReference type="Gene3D" id="3.90.1310.10">
    <property type="entry name" value="Penicillin-binding protein 2a (Domain 2)"/>
    <property type="match status" value="1"/>
</dbReference>
<dbReference type="GO" id="GO:0008658">
    <property type="term" value="F:penicillin binding"/>
    <property type="evidence" value="ECO:0007669"/>
    <property type="project" value="InterPro"/>
</dbReference>
<sequence>MSAPLPAARARTHGHGRRNTELFLLCLAAVPVLLLYAMYVVNSNTQLSVATLGVPLGLFAAFAAAHVAIRFLAPGADSAILPIVFVLSGTGITFLTRLAPDAAVSQVVWLFVSVAAMVAVLALVRDIDSLADYKYTLGLVGVVLLVLPMILGTEQNGSKLWIYIGGFSFQPGEFAKIAITLFLAFYLATNREALSASMRSFGPITLPRLRMLLPLLVMWGISLLVVIFETDLGSALLFFAFFVIMIYVATGRVSYVVVSLLLLAAGGVACYFLFGHVQNRVNIWIDPWSAASSGGYQIVQGLYSLADGGLVGTGIGNGLSTTIPFVQSDFIFAAIGEEMGLLGASAVLILFLLFCVRGLATAARAKSDCSAFAAVGLTCAISIQAFIIVGGVTKLLPLTGVTLPFMSQGGTSLLASFVIVGLLLRAGDEGTGREAQLRSASERKSSRRDPVLSLTSQIQAQGAAGAHAASVVHGSHARGHFGLNTAESGVLGRVALGKRLTALITVFSLFFAALIANLTYVQQIDAERIQTLPTNNHTIARSAYVQRGAIITSDGVTLAESTQQPDGTYARSYPQGTLARHTVGYISTQYGSDGVEATMNETLTGRKDYSNWRTALYSLAGVAQPGSTVQLTINSQMQRAAEEALSGYTGAIVVLDPRTGAVLASASSPTYSVDQLGEVITSGSGGQLVNRATQALYAPGSTFKAVTLAAALDSGATSLDDTVSAPASMEIGGAEVTNIHDADYGEISVDEAFAVSANTAFGQIGTSVGANNLVSYAKAFGYGQEIGQDFPSLASLMPVPAEMTEWETAWAACGQPVGRHESPAGPQTTVMQNAVVAQAIANDGIAMDPYVVGHVLSPEGVEVSSTSARSLGQAISAETASQLKEAMLGVVEGGTGTAAQVPGTRVAGKTGTAEVENGHVNSLFIGFAPYDEPTLVISVCVEGQGNDVEGLAASLAGRVLATSLQVQAAGAGS</sequence>
<feature type="transmembrane region" description="Helical" evidence="6">
    <location>
        <begin position="500"/>
        <end position="520"/>
    </location>
</feature>
<protein>
    <submittedName>
        <fullName evidence="9">FtsW/RodA/SpoVE family cell cycle protein</fullName>
    </submittedName>
</protein>
<accession>A0A9D2DJ49</accession>
<keyword evidence="4 6" id="KW-1133">Transmembrane helix</keyword>
<feature type="transmembrane region" description="Helical" evidence="6">
    <location>
        <begin position="47"/>
        <end position="72"/>
    </location>
</feature>
<feature type="transmembrane region" description="Helical" evidence="6">
    <location>
        <begin position="372"/>
        <end position="393"/>
    </location>
</feature>
<feature type="transmembrane region" description="Helical" evidence="6">
    <location>
        <begin position="405"/>
        <end position="424"/>
    </location>
</feature>
<feature type="transmembrane region" description="Helical" evidence="6">
    <location>
        <begin position="21"/>
        <end position="41"/>
    </location>
</feature>
<dbReference type="SUPFAM" id="SSF56601">
    <property type="entry name" value="beta-lactamase/transpeptidase-like"/>
    <property type="match status" value="1"/>
</dbReference>
<evidence type="ECO:0000313" key="10">
    <source>
        <dbReference type="Proteomes" id="UP000824029"/>
    </source>
</evidence>
<dbReference type="Pfam" id="PF00905">
    <property type="entry name" value="Transpeptidase"/>
    <property type="match status" value="1"/>
</dbReference>
<dbReference type="InterPro" id="IPR054120">
    <property type="entry name" value="PBPA_dimer"/>
</dbReference>
<dbReference type="InterPro" id="IPR001460">
    <property type="entry name" value="PCN-bd_Tpept"/>
</dbReference>
<dbReference type="PANTHER" id="PTHR30627">
    <property type="entry name" value="PEPTIDOGLYCAN D,D-TRANSPEPTIDASE"/>
    <property type="match status" value="1"/>
</dbReference>
<keyword evidence="2 6" id="KW-0812">Transmembrane</keyword>
<comment type="caution">
    <text evidence="9">The sequence shown here is derived from an EMBL/GenBank/DDBJ whole genome shotgun (WGS) entry which is preliminary data.</text>
</comment>
<dbReference type="Pfam" id="PF01098">
    <property type="entry name" value="FTSW_RODA_SPOVE"/>
    <property type="match status" value="1"/>
</dbReference>
<feature type="transmembrane region" description="Helical" evidence="6">
    <location>
        <begin position="160"/>
        <end position="188"/>
    </location>
</feature>
<name>A0A9D2DJ49_9ACTN</name>
<dbReference type="InterPro" id="IPR050515">
    <property type="entry name" value="Beta-lactam/transpept"/>
</dbReference>
<feature type="domain" description="Penicillin binding protein A dimerisation" evidence="8">
    <location>
        <begin position="547"/>
        <end position="629"/>
    </location>
</feature>
<evidence type="ECO:0000256" key="3">
    <source>
        <dbReference type="ARBA" id="ARBA00022960"/>
    </source>
</evidence>
<dbReference type="PANTHER" id="PTHR30627:SF24">
    <property type="entry name" value="PENICILLIN-BINDING PROTEIN 4B"/>
    <property type="match status" value="1"/>
</dbReference>
<dbReference type="GO" id="GO:0008360">
    <property type="term" value="P:regulation of cell shape"/>
    <property type="evidence" value="ECO:0007669"/>
    <property type="project" value="UniProtKB-KW"/>
</dbReference>
<feature type="transmembrane region" description="Helical" evidence="6">
    <location>
        <begin position="339"/>
        <end position="360"/>
    </location>
</feature>
<gene>
    <name evidence="9" type="ORF">IAA22_01195</name>
</gene>
<proteinExistence type="predicted"/>
<evidence type="ECO:0000256" key="2">
    <source>
        <dbReference type="ARBA" id="ARBA00022692"/>
    </source>
</evidence>
<evidence type="ECO:0000313" key="9">
    <source>
        <dbReference type="EMBL" id="HIZ17719.1"/>
    </source>
</evidence>
<dbReference type="AlphaFoldDB" id="A0A9D2DJ49"/>
<dbReference type="Pfam" id="PF21922">
    <property type="entry name" value="PBP_dimer_2"/>
    <property type="match status" value="1"/>
</dbReference>
<reference evidence="9" key="1">
    <citation type="journal article" date="2021" name="PeerJ">
        <title>Extensive microbial diversity within the chicken gut microbiome revealed by metagenomics and culture.</title>
        <authorList>
            <person name="Gilroy R."/>
            <person name="Ravi A."/>
            <person name="Getino M."/>
            <person name="Pursley I."/>
            <person name="Horton D.L."/>
            <person name="Alikhan N.F."/>
            <person name="Baker D."/>
            <person name="Gharbi K."/>
            <person name="Hall N."/>
            <person name="Watson M."/>
            <person name="Adriaenssens E.M."/>
            <person name="Foster-Nyarko E."/>
            <person name="Jarju S."/>
            <person name="Secka A."/>
            <person name="Antonio M."/>
            <person name="Oren A."/>
            <person name="Chaudhuri R.R."/>
            <person name="La Ragione R."/>
            <person name="Hildebrand F."/>
            <person name="Pallen M.J."/>
        </authorList>
    </citation>
    <scope>NUCLEOTIDE SEQUENCE</scope>
    <source>
        <strain evidence="9">ChiHecolR3B27-1887</strain>
    </source>
</reference>
<evidence type="ECO:0000259" key="7">
    <source>
        <dbReference type="Pfam" id="PF00905"/>
    </source>
</evidence>
<dbReference type="GO" id="GO:0005886">
    <property type="term" value="C:plasma membrane"/>
    <property type="evidence" value="ECO:0007669"/>
    <property type="project" value="TreeGrafter"/>
</dbReference>
<evidence type="ECO:0000256" key="1">
    <source>
        <dbReference type="ARBA" id="ARBA00004141"/>
    </source>
</evidence>
<dbReference type="GO" id="GO:0071555">
    <property type="term" value="P:cell wall organization"/>
    <property type="evidence" value="ECO:0007669"/>
    <property type="project" value="TreeGrafter"/>
</dbReference>
<dbReference type="GO" id="GO:0071972">
    <property type="term" value="F:peptidoglycan L,D-transpeptidase activity"/>
    <property type="evidence" value="ECO:0007669"/>
    <property type="project" value="TreeGrafter"/>
</dbReference>
<dbReference type="InterPro" id="IPR012338">
    <property type="entry name" value="Beta-lactam/transpept-like"/>
</dbReference>
<evidence type="ECO:0000256" key="6">
    <source>
        <dbReference type="SAM" id="Phobius"/>
    </source>
</evidence>
<feature type="transmembrane region" description="Helical" evidence="6">
    <location>
        <begin position="209"/>
        <end position="228"/>
    </location>
</feature>
<dbReference type="EMBL" id="DXBZ01000029">
    <property type="protein sequence ID" value="HIZ17719.1"/>
    <property type="molecule type" value="Genomic_DNA"/>
</dbReference>
<organism evidence="9 10">
    <name type="scientific">Candidatus Olsenella stercoravium</name>
    <dbReference type="NCBI Taxonomy" id="2838713"/>
    <lineage>
        <taxon>Bacteria</taxon>
        <taxon>Bacillati</taxon>
        <taxon>Actinomycetota</taxon>
        <taxon>Coriobacteriia</taxon>
        <taxon>Coriobacteriales</taxon>
        <taxon>Atopobiaceae</taxon>
        <taxon>Olsenella</taxon>
    </lineage>
</organism>
<dbReference type="Proteomes" id="UP000824029">
    <property type="component" value="Unassembled WGS sequence"/>
</dbReference>
<dbReference type="InterPro" id="IPR001182">
    <property type="entry name" value="FtsW/RodA"/>
</dbReference>
<feature type="transmembrane region" description="Helical" evidence="6">
    <location>
        <begin position="136"/>
        <end position="154"/>
    </location>
</feature>
<evidence type="ECO:0000256" key="4">
    <source>
        <dbReference type="ARBA" id="ARBA00022989"/>
    </source>
</evidence>
<feature type="transmembrane region" description="Helical" evidence="6">
    <location>
        <begin position="234"/>
        <end position="250"/>
    </location>
</feature>